<feature type="domain" description="AB hydrolase-1" evidence="4">
    <location>
        <begin position="384"/>
        <end position="502"/>
    </location>
</feature>
<dbReference type="EC" id="3.1.1.3" evidence="6"/>
<keyword evidence="1" id="KW-0442">Lipid degradation</keyword>
<dbReference type="SUPFAM" id="SSF53474">
    <property type="entry name" value="alpha/beta-Hydrolases"/>
    <property type="match status" value="2"/>
</dbReference>
<keyword evidence="3" id="KW-0732">Signal</keyword>
<evidence type="ECO:0000256" key="2">
    <source>
        <dbReference type="ARBA" id="ARBA00023098"/>
    </source>
</evidence>
<dbReference type="InterPro" id="IPR000073">
    <property type="entry name" value="AB_hydrolase_1"/>
</dbReference>
<dbReference type="PANTHER" id="PTHR11005">
    <property type="entry name" value="LYSOSOMAL ACID LIPASE-RELATED"/>
    <property type="match status" value="1"/>
</dbReference>
<proteinExistence type="predicted"/>
<dbReference type="FunFam" id="3.40.50.1820:FF:000126">
    <property type="entry name" value="Lipase"/>
    <property type="match status" value="1"/>
</dbReference>
<feature type="domain" description="Partial AB-hydrolase lipase" evidence="5">
    <location>
        <begin position="31"/>
        <end position="82"/>
    </location>
</feature>
<dbReference type="Proteomes" id="UP000231279">
    <property type="component" value="Unassembled WGS sequence"/>
</dbReference>
<dbReference type="GO" id="GO:0004806">
    <property type="term" value="F:triacylglycerol lipase activity"/>
    <property type="evidence" value="ECO:0007669"/>
    <property type="project" value="UniProtKB-EC"/>
</dbReference>
<feature type="chain" id="PRO_5013661503" evidence="3">
    <location>
        <begin position="25"/>
        <end position="671"/>
    </location>
</feature>
<dbReference type="EMBL" id="NKXS01000820">
    <property type="protein sequence ID" value="PIN22148.1"/>
    <property type="molecule type" value="Genomic_DNA"/>
</dbReference>
<evidence type="ECO:0000256" key="3">
    <source>
        <dbReference type="SAM" id="SignalP"/>
    </source>
</evidence>
<gene>
    <name evidence="6" type="ORF">CDL12_05128</name>
</gene>
<organism evidence="6 7">
    <name type="scientific">Handroanthus impetiginosus</name>
    <dbReference type="NCBI Taxonomy" id="429701"/>
    <lineage>
        <taxon>Eukaryota</taxon>
        <taxon>Viridiplantae</taxon>
        <taxon>Streptophyta</taxon>
        <taxon>Embryophyta</taxon>
        <taxon>Tracheophyta</taxon>
        <taxon>Spermatophyta</taxon>
        <taxon>Magnoliopsida</taxon>
        <taxon>eudicotyledons</taxon>
        <taxon>Gunneridae</taxon>
        <taxon>Pentapetalae</taxon>
        <taxon>asterids</taxon>
        <taxon>lamiids</taxon>
        <taxon>Lamiales</taxon>
        <taxon>Bignoniaceae</taxon>
        <taxon>Crescentiina</taxon>
        <taxon>Tabebuia alliance</taxon>
        <taxon>Handroanthus</taxon>
    </lineage>
</organism>
<evidence type="ECO:0000313" key="6">
    <source>
        <dbReference type="EMBL" id="PIN22148.1"/>
    </source>
</evidence>
<name>A0A2G9HXC0_9LAMI</name>
<dbReference type="Gene3D" id="3.40.50.1820">
    <property type="entry name" value="alpha/beta hydrolase"/>
    <property type="match status" value="2"/>
</dbReference>
<evidence type="ECO:0000256" key="1">
    <source>
        <dbReference type="ARBA" id="ARBA00022963"/>
    </source>
</evidence>
<dbReference type="Pfam" id="PF04083">
    <property type="entry name" value="Abhydro_lipase"/>
    <property type="match status" value="1"/>
</dbReference>
<dbReference type="GO" id="GO:0016042">
    <property type="term" value="P:lipid catabolic process"/>
    <property type="evidence" value="ECO:0007669"/>
    <property type="project" value="UniProtKB-KW"/>
</dbReference>
<accession>A0A2G9HXC0</accession>
<evidence type="ECO:0000259" key="5">
    <source>
        <dbReference type="Pfam" id="PF04083"/>
    </source>
</evidence>
<keyword evidence="7" id="KW-1185">Reference proteome</keyword>
<evidence type="ECO:0000313" key="7">
    <source>
        <dbReference type="Proteomes" id="UP000231279"/>
    </source>
</evidence>
<dbReference type="InterPro" id="IPR006693">
    <property type="entry name" value="AB_hydrolase_lipase"/>
</dbReference>
<reference evidence="7" key="1">
    <citation type="journal article" date="2018" name="Gigascience">
        <title>Genome assembly of the Pink Ipe (Handroanthus impetiginosus, Bignoniaceae), a highly valued, ecologically keystone Neotropical timber forest tree.</title>
        <authorList>
            <person name="Silva-Junior O.B."/>
            <person name="Grattapaglia D."/>
            <person name="Novaes E."/>
            <person name="Collevatti R.G."/>
        </authorList>
    </citation>
    <scope>NUCLEOTIDE SEQUENCE [LARGE SCALE GENOMIC DNA]</scope>
    <source>
        <strain evidence="7">cv. UFG-1</strain>
    </source>
</reference>
<feature type="signal peptide" evidence="3">
    <location>
        <begin position="1"/>
        <end position="24"/>
    </location>
</feature>
<keyword evidence="6" id="KW-0378">Hydrolase</keyword>
<dbReference type="STRING" id="429701.A0A2G9HXC0"/>
<sequence length="671" mass="74951">MDKITSIFLAIFLFYDVWIRMSLAAGDGICSAMVAGHNYPCEEHNVTTGDGYILSLQNIPFGLSGKTQGQSPPVLLQHGLLMVFLFNSFEYIYYGNDLPMILNFDAITWLLSPPEQSLAFILADNGFDVWLVSARGTKYSLGHTSLNPDDAAFWDWSWDELAAYDLPATFQYVHDQTGQKLHFVGHSMGTLTALAAFSKGQLVNMLRSAAMLCPIAYVGQMTSPIATNGAEDLLAETLYWLNIHEFNPIGDAVAKLMLHICKQKGVDCTQLLTSFTVDFDHIFYDKFTKGRLLQQIEKLTLNAGQNCCLNSSIGTVFLQHEPQSTSTKNMIHFAQMIRNGTIRMYDYGDEKENKKHYGQPIPPSYNDASTWLSNSPNESLGFILADNGFDVWLANVRGTNYSSGHTSLSPSDSGYWDWSWDELVAYDLPAFFQYVYDQTGKKLHYVGHSLGTLMAFGAFSRKEVLNMIRSATLLSPIAYMGQMPSPLARAAADAFIAEDLYWLGVKEFAPGGGAASKLVDDICSKIDCTDLDSVITGPNCCMNSSEASLHHQQPTSTKNMIHLAQMIRKGTIAMYDYGSEDENKKHYSQTTPPEYNMTSIPNDLPLFLSYGGKDLLSDVKDVQTLIDTLSNRDPDKLVLQYREDYAHLDFVYGYNAKEVVYNPLMAFFRLN</sequence>
<comment type="caution">
    <text evidence="6">The sequence shown here is derived from an EMBL/GenBank/DDBJ whole genome shotgun (WGS) entry which is preliminary data.</text>
</comment>
<dbReference type="Pfam" id="PF00561">
    <property type="entry name" value="Abhydrolase_1"/>
    <property type="match status" value="1"/>
</dbReference>
<protein>
    <submittedName>
        <fullName evidence="6">Triglyceride lipase-cholesterol esterase</fullName>
        <ecNumber evidence="6">3.1.1.3</ecNumber>
    </submittedName>
</protein>
<dbReference type="OrthoDB" id="9974421at2759"/>
<evidence type="ECO:0000259" key="4">
    <source>
        <dbReference type="Pfam" id="PF00561"/>
    </source>
</evidence>
<dbReference type="AlphaFoldDB" id="A0A2G9HXC0"/>
<keyword evidence="2" id="KW-0443">Lipid metabolism</keyword>
<dbReference type="InterPro" id="IPR029058">
    <property type="entry name" value="AB_hydrolase_fold"/>
</dbReference>